<evidence type="ECO:0000313" key="3">
    <source>
        <dbReference type="Proteomes" id="UP000030659"/>
    </source>
</evidence>
<dbReference type="InterPro" id="IPR006477">
    <property type="entry name" value="Yir_bir_cir"/>
</dbReference>
<organism evidence="2 3">
    <name type="scientific">Plasmodium vinckei petteri</name>
    <dbReference type="NCBI Taxonomy" id="138298"/>
    <lineage>
        <taxon>Eukaryota</taxon>
        <taxon>Sar</taxon>
        <taxon>Alveolata</taxon>
        <taxon>Apicomplexa</taxon>
        <taxon>Aconoidasida</taxon>
        <taxon>Haemosporida</taxon>
        <taxon>Plasmodiidae</taxon>
        <taxon>Plasmodium</taxon>
        <taxon>Plasmodium (Vinckeia)</taxon>
    </lineage>
</organism>
<feature type="region of interest" description="Disordered" evidence="1">
    <location>
        <begin position="289"/>
        <end position="316"/>
    </location>
</feature>
<evidence type="ECO:0000256" key="1">
    <source>
        <dbReference type="SAM" id="MobiDB-lite"/>
    </source>
</evidence>
<gene>
    <name evidence="2" type="ORF">YYG_05194</name>
</gene>
<dbReference type="Pfam" id="PF06022">
    <property type="entry name" value="Cir_Bir_Yir"/>
    <property type="match status" value="1"/>
</dbReference>
<feature type="compositionally biased region" description="Low complexity" evidence="1">
    <location>
        <begin position="296"/>
        <end position="316"/>
    </location>
</feature>
<proteinExistence type="predicted"/>
<evidence type="ECO:0000313" key="2">
    <source>
        <dbReference type="EMBL" id="EUD69592.1"/>
    </source>
</evidence>
<dbReference type="AlphaFoldDB" id="W7A8P5"/>
<dbReference type="Proteomes" id="UP000030659">
    <property type="component" value="Unassembled WGS sequence"/>
</dbReference>
<reference evidence="2 3" key="1">
    <citation type="submission" date="2013-02" db="EMBL/GenBank/DDBJ databases">
        <title>The Genome Sequence of Plasmodium vinckei petteri CR.</title>
        <authorList>
            <consortium name="The Broad Institute Genome Sequencing Platform"/>
            <consortium name="The Broad Institute Genome Sequencing Center for Infectious Disease"/>
            <person name="Neafsey D."/>
            <person name="Cheeseman I."/>
            <person name="Volkman S."/>
            <person name="Adams J."/>
            <person name="Walker B."/>
            <person name="Young S.K."/>
            <person name="Zeng Q."/>
            <person name="Gargeya S."/>
            <person name="Fitzgerald M."/>
            <person name="Haas B."/>
            <person name="Abouelleil A."/>
            <person name="Alvarado L."/>
            <person name="Arachchi H.M."/>
            <person name="Berlin A.M."/>
            <person name="Chapman S.B."/>
            <person name="Dewar J."/>
            <person name="Goldberg J."/>
            <person name="Griggs A."/>
            <person name="Gujja S."/>
            <person name="Hansen M."/>
            <person name="Howarth C."/>
            <person name="Imamovic A."/>
            <person name="Larimer J."/>
            <person name="McCowan C."/>
            <person name="Murphy C."/>
            <person name="Neiman D."/>
            <person name="Pearson M."/>
            <person name="Priest M."/>
            <person name="Roberts A."/>
            <person name="Saif S."/>
            <person name="Shea T."/>
            <person name="Sisk P."/>
            <person name="Sykes S."/>
            <person name="Wortman J."/>
            <person name="Nusbaum C."/>
            <person name="Birren B."/>
        </authorList>
    </citation>
    <scope>NUCLEOTIDE SEQUENCE [LARGE SCALE GENOMIC DNA]</scope>
    <source>
        <strain evidence="2 3">CR</strain>
    </source>
</reference>
<sequence>MQLDSLSEDLFNQLGTEIEDEYYEYFMMWLSDKLFKIAKEDDITLNEAYEQYLKNNIVNFNYWSLLDIKEGLKEVNLMYMKHFYKLLNDICKAIVHYKLNNDDIEKFISNSSDCYNQYSSLYKSGMSGLECDKLAEYAILWLSYKLAIKPNNNSVNLNHFYTNYIENNKYYNDKIKGNDGPTYKEIINKKKDFMNIKEIYNFSYLFSILFYLYNVNKPNNLKCTNDSNYPEFFANKFKELNNDSKNIENISYNKMLSTLSDDYNNLKKIYGNNKHCNFPSLPKITPPKNPVQPTAISSEVTSSSSSISTTLIPGLS</sequence>
<evidence type="ECO:0008006" key="4">
    <source>
        <dbReference type="Google" id="ProtNLM"/>
    </source>
</evidence>
<protein>
    <recommendedName>
        <fullName evidence="4">PIR protein CIR protein</fullName>
    </recommendedName>
</protein>
<accession>W7A8P5</accession>
<feature type="non-terminal residue" evidence="2">
    <location>
        <position position="316"/>
    </location>
</feature>
<dbReference type="NCBIfam" id="TIGR01590">
    <property type="entry name" value="yir-bir-cir_Pla"/>
    <property type="match status" value="1"/>
</dbReference>
<dbReference type="EMBL" id="KI965438">
    <property type="protein sequence ID" value="EUD69592.1"/>
    <property type="molecule type" value="Genomic_DNA"/>
</dbReference>
<name>W7A8P5_PLAVN</name>